<accession>A0AAV5J5C2</accession>
<dbReference type="EMBL" id="BPVZ01000024">
    <property type="protein sequence ID" value="GKV05593.1"/>
    <property type="molecule type" value="Genomic_DNA"/>
</dbReference>
<evidence type="ECO:0008006" key="4">
    <source>
        <dbReference type="Google" id="ProtNLM"/>
    </source>
</evidence>
<protein>
    <recommendedName>
        <fullName evidence="4">LAGLIDADG homing endonuclease</fullName>
    </recommendedName>
</protein>
<reference evidence="2 3" key="1">
    <citation type="journal article" date="2021" name="Commun. Biol.">
        <title>The genome of Shorea leprosula (Dipterocarpaceae) highlights the ecological relevance of drought in aseasonal tropical rainforests.</title>
        <authorList>
            <person name="Ng K.K.S."/>
            <person name="Kobayashi M.J."/>
            <person name="Fawcett J.A."/>
            <person name="Hatakeyama M."/>
            <person name="Paape T."/>
            <person name="Ng C.H."/>
            <person name="Ang C.C."/>
            <person name="Tnah L.H."/>
            <person name="Lee C.T."/>
            <person name="Nishiyama T."/>
            <person name="Sese J."/>
            <person name="O'Brien M.J."/>
            <person name="Copetti D."/>
            <person name="Mohd Noor M.I."/>
            <person name="Ong R.C."/>
            <person name="Putra M."/>
            <person name="Sireger I.Z."/>
            <person name="Indrioko S."/>
            <person name="Kosugi Y."/>
            <person name="Izuno A."/>
            <person name="Isagi Y."/>
            <person name="Lee S.L."/>
            <person name="Shimizu K.K."/>
        </authorList>
    </citation>
    <scope>NUCLEOTIDE SEQUENCE [LARGE SCALE GENOMIC DNA]</scope>
    <source>
        <strain evidence="2">214</strain>
    </source>
</reference>
<evidence type="ECO:0000256" key="1">
    <source>
        <dbReference type="SAM" id="MobiDB-lite"/>
    </source>
</evidence>
<proteinExistence type="predicted"/>
<dbReference type="AlphaFoldDB" id="A0AAV5J5C2"/>
<sequence length="348" mass="39884">MGIRSRSKKRRERGTQNKDVKIKESTGVNIDKQNDFRPLFTSTIEGNITPQSTRASNSTSVPLTKSNPARRSYVEVLTSSEPNKRSSAECIITHSDEGDGKEIGTVVSHHGDSTKAENSGQFLNTRTSFFVAKPSINTVIGPLSIYRRCHLVSGLVLYEGSLNQSADPLNPLYVNVSVMSNVEGEQRWFTVCQPDIELCVHHYLHQSKHLIVPRIRYDLVTWYKYAEKRYKFHGSSNWVQFVKPFLHPVLRLLMAWLRYAIPRGYSNGQLLNCIYFLDHFEPRLLIKDSDVGDPRLDVHLVKHLIYVVVNQQTADQLNRSYDNYPEMKTGVADYTINFNFLDKFKANR</sequence>
<feature type="compositionally biased region" description="Polar residues" evidence="1">
    <location>
        <begin position="46"/>
        <end position="69"/>
    </location>
</feature>
<comment type="caution">
    <text evidence="2">The sequence shown here is derived from an EMBL/GenBank/DDBJ whole genome shotgun (WGS) entry which is preliminary data.</text>
</comment>
<feature type="compositionally biased region" description="Basic and acidic residues" evidence="1">
    <location>
        <begin position="13"/>
        <end position="24"/>
    </location>
</feature>
<feature type="compositionally biased region" description="Basic residues" evidence="1">
    <location>
        <begin position="1"/>
        <end position="12"/>
    </location>
</feature>
<evidence type="ECO:0000313" key="3">
    <source>
        <dbReference type="Proteomes" id="UP001054252"/>
    </source>
</evidence>
<evidence type="ECO:0000313" key="2">
    <source>
        <dbReference type="EMBL" id="GKV05593.1"/>
    </source>
</evidence>
<feature type="region of interest" description="Disordered" evidence="1">
    <location>
        <begin position="1"/>
        <end position="25"/>
    </location>
</feature>
<name>A0AAV5J5C2_9ROSI</name>
<organism evidence="2 3">
    <name type="scientific">Rubroshorea leprosula</name>
    <dbReference type="NCBI Taxonomy" id="152421"/>
    <lineage>
        <taxon>Eukaryota</taxon>
        <taxon>Viridiplantae</taxon>
        <taxon>Streptophyta</taxon>
        <taxon>Embryophyta</taxon>
        <taxon>Tracheophyta</taxon>
        <taxon>Spermatophyta</taxon>
        <taxon>Magnoliopsida</taxon>
        <taxon>eudicotyledons</taxon>
        <taxon>Gunneridae</taxon>
        <taxon>Pentapetalae</taxon>
        <taxon>rosids</taxon>
        <taxon>malvids</taxon>
        <taxon>Malvales</taxon>
        <taxon>Dipterocarpaceae</taxon>
        <taxon>Rubroshorea</taxon>
    </lineage>
</organism>
<dbReference type="Proteomes" id="UP001054252">
    <property type="component" value="Unassembled WGS sequence"/>
</dbReference>
<gene>
    <name evidence="2" type="ORF">SLEP1_g17588</name>
</gene>
<feature type="region of interest" description="Disordered" evidence="1">
    <location>
        <begin position="46"/>
        <end position="71"/>
    </location>
</feature>
<keyword evidence="3" id="KW-1185">Reference proteome</keyword>